<feature type="compositionally biased region" description="Basic and acidic residues" evidence="1">
    <location>
        <begin position="198"/>
        <end position="216"/>
    </location>
</feature>
<dbReference type="RefSeq" id="XP_040668068.1">
    <property type="nucleotide sequence ID" value="XM_040812431.1"/>
</dbReference>
<feature type="compositionally biased region" description="Acidic residues" evidence="1">
    <location>
        <begin position="285"/>
        <end position="295"/>
    </location>
</feature>
<evidence type="ECO:0000313" key="2">
    <source>
        <dbReference type="EMBL" id="OJJ02306.1"/>
    </source>
</evidence>
<feature type="compositionally biased region" description="Low complexity" evidence="1">
    <location>
        <begin position="74"/>
        <end position="96"/>
    </location>
</feature>
<feature type="compositionally biased region" description="Low complexity" evidence="1">
    <location>
        <begin position="166"/>
        <end position="175"/>
    </location>
</feature>
<proteinExistence type="predicted"/>
<dbReference type="STRING" id="1036611.A0A1L9PLI6"/>
<gene>
    <name evidence="2" type="ORF">ASPVEDRAFT_41801</name>
</gene>
<feature type="compositionally biased region" description="Polar residues" evidence="1">
    <location>
        <begin position="176"/>
        <end position="195"/>
    </location>
</feature>
<feature type="compositionally biased region" description="Acidic residues" evidence="1">
    <location>
        <begin position="266"/>
        <end position="276"/>
    </location>
</feature>
<keyword evidence="3" id="KW-1185">Reference proteome</keyword>
<feature type="compositionally biased region" description="Acidic residues" evidence="1">
    <location>
        <begin position="137"/>
        <end position="152"/>
    </location>
</feature>
<evidence type="ECO:0000313" key="3">
    <source>
        <dbReference type="Proteomes" id="UP000184073"/>
    </source>
</evidence>
<name>A0A1L9PLI6_ASPVE</name>
<feature type="compositionally biased region" description="Basic and acidic residues" evidence="1">
    <location>
        <begin position="110"/>
        <end position="132"/>
    </location>
</feature>
<feature type="region of interest" description="Disordered" evidence="1">
    <location>
        <begin position="621"/>
        <end position="648"/>
    </location>
</feature>
<dbReference type="EMBL" id="KV878129">
    <property type="protein sequence ID" value="OJJ02306.1"/>
    <property type="molecule type" value="Genomic_DNA"/>
</dbReference>
<feature type="compositionally biased region" description="Polar residues" evidence="1">
    <location>
        <begin position="307"/>
        <end position="316"/>
    </location>
</feature>
<feature type="compositionally biased region" description="Basic and acidic residues" evidence="1">
    <location>
        <begin position="621"/>
        <end position="630"/>
    </location>
</feature>
<protein>
    <submittedName>
        <fullName evidence="2">Uncharacterized protein</fullName>
    </submittedName>
</protein>
<dbReference type="Proteomes" id="UP000184073">
    <property type="component" value="Unassembled WGS sequence"/>
</dbReference>
<dbReference type="OrthoDB" id="5431211at2759"/>
<feature type="compositionally biased region" description="Polar residues" evidence="1">
    <location>
        <begin position="325"/>
        <end position="340"/>
    </location>
</feature>
<dbReference type="GeneID" id="63727942"/>
<feature type="region of interest" description="Disordered" evidence="1">
    <location>
        <begin position="1"/>
        <end position="20"/>
    </location>
</feature>
<dbReference type="AlphaFoldDB" id="A0A1L9PLI6"/>
<dbReference type="VEuPathDB" id="FungiDB:ASPVEDRAFT_41801"/>
<evidence type="ECO:0000256" key="1">
    <source>
        <dbReference type="SAM" id="MobiDB-lite"/>
    </source>
</evidence>
<organism evidence="2 3">
    <name type="scientific">Aspergillus versicolor CBS 583.65</name>
    <dbReference type="NCBI Taxonomy" id="1036611"/>
    <lineage>
        <taxon>Eukaryota</taxon>
        <taxon>Fungi</taxon>
        <taxon>Dikarya</taxon>
        <taxon>Ascomycota</taxon>
        <taxon>Pezizomycotina</taxon>
        <taxon>Eurotiomycetes</taxon>
        <taxon>Eurotiomycetidae</taxon>
        <taxon>Eurotiales</taxon>
        <taxon>Aspergillaceae</taxon>
        <taxon>Aspergillus</taxon>
        <taxon>Aspergillus subgen. Nidulantes</taxon>
    </lineage>
</organism>
<feature type="compositionally biased region" description="Low complexity" evidence="1">
    <location>
        <begin position="631"/>
        <end position="642"/>
    </location>
</feature>
<feature type="region of interest" description="Disordered" evidence="1">
    <location>
        <begin position="32"/>
        <end position="403"/>
    </location>
</feature>
<sequence length="732" mass="82422">MVTPTRSSALRKKGDSTTQSVDYLNYGINRKASVAEDRQTQSAGPARQLRSIPRAPRPDLFEIPNSPEQPQRKPSPSALAAPLTPRRSTRLTRPQTDIQNGSLRMPAQRLRVDDHEDNAGEKESEQSPHEEPNNEPVNEDEAQNGLEDEDNELIGNFDLFSETNGSRSSRSVSPSAFLTQELEQSGWFESTQSPNKIEILKRAPESISGNKRDTRNSSKIQRPISEAVLPGPSVVIAARPNNVPETPLSKEQSTRGHPISSPTKDDDGDVDMDDGEQIMNSEHADGDDESSDDSLSDSSLFVRQDSPDQTSLSATRSGKLWKPPNTRTHQTRSSGTTSPAHNEPTPEKSPIAPVRGRRPNRSQDAPSPAGRPVVHQLNRPRTSRPTFPVNEAKHPGPNGPLVSRRIRNRNSRIVANYSNNETVENHVPKSTYPRCKEATKLGQQEHNWRVLVDEARKMKQKAISATECGLKDTIEFINDLQSWYEELYQGSERPHRLSPRDSYKQEEYLTQILYEGDSVLDEVYNLAMKRQQNQGRKLFQAFEARVIPAIIKLVFTIFDAYHSSPRSFSGIYDHLHSALKKLAHLCNRMTSLTKERYVGSSTCTQTLRKPLQELIEASETHSLESTRLDASDSSGESSGSDGINDNAPMVTIQKPWTDTEGLALLDGLMRHEGPRRYISIMKDFGDRLEGRTIRQLRDKAEEVHDNYIPQIHDELRTREGREKWHWLLSVRE</sequence>
<reference evidence="3" key="1">
    <citation type="journal article" date="2017" name="Genome Biol.">
        <title>Comparative genomics reveals high biological diversity and specific adaptations in the industrially and medically important fungal genus Aspergillus.</title>
        <authorList>
            <person name="de Vries R.P."/>
            <person name="Riley R."/>
            <person name="Wiebenga A."/>
            <person name="Aguilar-Osorio G."/>
            <person name="Amillis S."/>
            <person name="Uchima C.A."/>
            <person name="Anderluh G."/>
            <person name="Asadollahi M."/>
            <person name="Askin M."/>
            <person name="Barry K."/>
            <person name="Battaglia E."/>
            <person name="Bayram O."/>
            <person name="Benocci T."/>
            <person name="Braus-Stromeyer S.A."/>
            <person name="Caldana C."/>
            <person name="Canovas D."/>
            <person name="Cerqueira G.C."/>
            <person name="Chen F."/>
            <person name="Chen W."/>
            <person name="Choi C."/>
            <person name="Clum A."/>
            <person name="Dos Santos R.A."/>
            <person name="Damasio A.R."/>
            <person name="Diallinas G."/>
            <person name="Emri T."/>
            <person name="Fekete E."/>
            <person name="Flipphi M."/>
            <person name="Freyberg S."/>
            <person name="Gallo A."/>
            <person name="Gournas C."/>
            <person name="Habgood R."/>
            <person name="Hainaut M."/>
            <person name="Harispe M.L."/>
            <person name="Henrissat B."/>
            <person name="Hilden K.S."/>
            <person name="Hope R."/>
            <person name="Hossain A."/>
            <person name="Karabika E."/>
            <person name="Karaffa L."/>
            <person name="Karanyi Z."/>
            <person name="Krasevec N."/>
            <person name="Kuo A."/>
            <person name="Kusch H."/>
            <person name="LaButti K."/>
            <person name="Lagendijk E.L."/>
            <person name="Lapidus A."/>
            <person name="Levasseur A."/>
            <person name="Lindquist E."/>
            <person name="Lipzen A."/>
            <person name="Logrieco A.F."/>
            <person name="MacCabe A."/>
            <person name="Maekelae M.R."/>
            <person name="Malavazi I."/>
            <person name="Melin P."/>
            <person name="Meyer V."/>
            <person name="Mielnichuk N."/>
            <person name="Miskei M."/>
            <person name="Molnar A.P."/>
            <person name="Mule G."/>
            <person name="Ngan C.Y."/>
            <person name="Orejas M."/>
            <person name="Orosz E."/>
            <person name="Ouedraogo J.P."/>
            <person name="Overkamp K.M."/>
            <person name="Park H.-S."/>
            <person name="Perrone G."/>
            <person name="Piumi F."/>
            <person name="Punt P.J."/>
            <person name="Ram A.F."/>
            <person name="Ramon A."/>
            <person name="Rauscher S."/>
            <person name="Record E."/>
            <person name="Riano-Pachon D.M."/>
            <person name="Robert V."/>
            <person name="Roehrig J."/>
            <person name="Ruller R."/>
            <person name="Salamov A."/>
            <person name="Salih N.S."/>
            <person name="Samson R.A."/>
            <person name="Sandor E."/>
            <person name="Sanguinetti M."/>
            <person name="Schuetze T."/>
            <person name="Sepcic K."/>
            <person name="Shelest E."/>
            <person name="Sherlock G."/>
            <person name="Sophianopoulou V."/>
            <person name="Squina F.M."/>
            <person name="Sun H."/>
            <person name="Susca A."/>
            <person name="Todd R.B."/>
            <person name="Tsang A."/>
            <person name="Unkles S.E."/>
            <person name="van de Wiele N."/>
            <person name="van Rossen-Uffink D."/>
            <person name="Oliveira J.V."/>
            <person name="Vesth T.C."/>
            <person name="Visser J."/>
            <person name="Yu J.-H."/>
            <person name="Zhou M."/>
            <person name="Andersen M.R."/>
            <person name="Archer D.B."/>
            <person name="Baker S.E."/>
            <person name="Benoit I."/>
            <person name="Brakhage A.A."/>
            <person name="Braus G.H."/>
            <person name="Fischer R."/>
            <person name="Frisvad J.C."/>
            <person name="Goldman G.H."/>
            <person name="Houbraken J."/>
            <person name="Oakley B."/>
            <person name="Pocsi I."/>
            <person name="Scazzocchio C."/>
            <person name="Seiboth B."/>
            <person name="vanKuyk P.A."/>
            <person name="Wortman J."/>
            <person name="Dyer P.S."/>
            <person name="Grigoriev I.V."/>
        </authorList>
    </citation>
    <scope>NUCLEOTIDE SEQUENCE [LARGE SCALE GENOMIC DNA]</scope>
    <source>
        <strain evidence="3">CBS 583.65</strain>
    </source>
</reference>
<accession>A0A1L9PLI6</accession>